<dbReference type="PANTHER" id="PTHR42695:SF5">
    <property type="entry name" value="GLUTAMINE AMIDOTRANSFERASE YLR126C-RELATED"/>
    <property type="match status" value="1"/>
</dbReference>
<name>A0A7T4DL24_9MICO</name>
<dbReference type="SUPFAM" id="SSF52317">
    <property type="entry name" value="Class I glutamine amidotransferase-like"/>
    <property type="match status" value="1"/>
</dbReference>
<dbReference type="EMBL" id="CP065989">
    <property type="protein sequence ID" value="QQB15921.1"/>
    <property type="molecule type" value="Genomic_DNA"/>
</dbReference>
<dbReference type="InterPro" id="IPR029062">
    <property type="entry name" value="Class_I_gatase-like"/>
</dbReference>
<keyword evidence="2" id="KW-0808">Transferase</keyword>
<evidence type="ECO:0000313" key="3">
    <source>
        <dbReference type="Proteomes" id="UP000595374"/>
    </source>
</evidence>
<evidence type="ECO:0000313" key="2">
    <source>
        <dbReference type="EMBL" id="QQB15921.1"/>
    </source>
</evidence>
<gene>
    <name evidence="2" type="ORF">I6H47_00775</name>
</gene>
<dbReference type="Proteomes" id="UP000595374">
    <property type="component" value="Chromosome"/>
</dbReference>
<feature type="domain" description="Glutamine amidotransferase" evidence="1">
    <location>
        <begin position="34"/>
        <end position="179"/>
    </location>
</feature>
<dbReference type="GO" id="GO:0016740">
    <property type="term" value="F:transferase activity"/>
    <property type="evidence" value="ECO:0007669"/>
    <property type="project" value="UniProtKB-KW"/>
</dbReference>
<protein>
    <submittedName>
        <fullName evidence="2">Type 1 glutamine amidotransferase</fullName>
    </submittedName>
</protein>
<organism evidence="2 3">
    <name type="scientific">Brevibacterium casei</name>
    <dbReference type="NCBI Taxonomy" id="33889"/>
    <lineage>
        <taxon>Bacteria</taxon>
        <taxon>Bacillati</taxon>
        <taxon>Actinomycetota</taxon>
        <taxon>Actinomycetes</taxon>
        <taxon>Micrococcales</taxon>
        <taxon>Brevibacteriaceae</taxon>
        <taxon>Brevibacterium</taxon>
    </lineage>
</organism>
<dbReference type="PANTHER" id="PTHR42695">
    <property type="entry name" value="GLUTAMINE AMIDOTRANSFERASE YLR126C-RELATED"/>
    <property type="match status" value="1"/>
</dbReference>
<dbReference type="GO" id="GO:0005829">
    <property type="term" value="C:cytosol"/>
    <property type="evidence" value="ECO:0007669"/>
    <property type="project" value="TreeGrafter"/>
</dbReference>
<reference evidence="2 3" key="1">
    <citation type="submission" date="2020-12" db="EMBL/GenBank/DDBJ databases">
        <title>FDA dAtabase for Regulatory Grade micrObial Sequences (FDA-ARGOS): Supporting development and validation of Infectious Disease Dx tests.</title>
        <authorList>
            <person name="Sproer C."/>
            <person name="Gronow S."/>
            <person name="Severitt S."/>
            <person name="Schroder I."/>
            <person name="Tallon L."/>
            <person name="Sadzewicz L."/>
            <person name="Zhao X."/>
            <person name="Boylan J."/>
            <person name="Ott S."/>
            <person name="Bowen H."/>
            <person name="Vavikolanu K."/>
            <person name="Mehta A."/>
            <person name="Aluvathingal J."/>
            <person name="Nadendla S."/>
            <person name="Lowell S."/>
            <person name="Myers T."/>
            <person name="Yan Y."/>
            <person name="Sichtig H."/>
        </authorList>
    </citation>
    <scope>NUCLEOTIDE SEQUENCE [LARGE SCALE GENOMIC DNA]</scope>
    <source>
        <strain evidence="2 3">FDAARGOS_990</strain>
    </source>
</reference>
<keyword evidence="2" id="KW-0315">Glutamine amidotransferase</keyword>
<sequence>MVNDVDSPPGKFADWLAEAGIDADVRIAPETGVPEPTELDRVDGLILLGGGLMPDETDRAPWLRGEADLVRRALDNDLPQLGVCLGGQLIAHVAGGTVQAQSGTPEKGYTWIDLTEAAAEDPVFSAVSARPAFLESHVDRIVDLHAEAVLLATSPACRIQAFRIGRAWGTQFHPEATAQNISRWDEEKLAKLGFNKDTLEREAEEREGDSLVEAKRLFTAFLTVVRDQRG</sequence>
<dbReference type="AlphaFoldDB" id="A0A7T4DL24"/>
<dbReference type="PROSITE" id="PS51273">
    <property type="entry name" value="GATASE_TYPE_1"/>
    <property type="match status" value="1"/>
</dbReference>
<dbReference type="Pfam" id="PF00117">
    <property type="entry name" value="GATase"/>
    <property type="match status" value="1"/>
</dbReference>
<proteinExistence type="predicted"/>
<dbReference type="InterPro" id="IPR044992">
    <property type="entry name" value="ChyE-like"/>
</dbReference>
<dbReference type="InterPro" id="IPR017926">
    <property type="entry name" value="GATASE"/>
</dbReference>
<evidence type="ECO:0000259" key="1">
    <source>
        <dbReference type="Pfam" id="PF00117"/>
    </source>
</evidence>
<dbReference type="CDD" id="cd01741">
    <property type="entry name" value="GATase1_1"/>
    <property type="match status" value="1"/>
</dbReference>
<accession>A0A7T4DL24</accession>
<dbReference type="Gene3D" id="3.40.50.880">
    <property type="match status" value="1"/>
</dbReference>